<feature type="region of interest" description="Disordered" evidence="1">
    <location>
        <begin position="23"/>
        <end position="46"/>
    </location>
</feature>
<protein>
    <recommendedName>
        <fullName evidence="4">Tox-GHH domain-containing protein</fullName>
    </recommendedName>
</protein>
<evidence type="ECO:0000313" key="2">
    <source>
        <dbReference type="EMBL" id="MFC0390840.1"/>
    </source>
</evidence>
<accession>A0ABV6J4P9</accession>
<reference evidence="2 3" key="1">
    <citation type="submission" date="2024-09" db="EMBL/GenBank/DDBJ databases">
        <authorList>
            <person name="Sun Q."/>
            <person name="Mori K."/>
        </authorList>
    </citation>
    <scope>NUCLEOTIDE SEQUENCE [LARGE SCALE GENOMIC DNA]</scope>
    <source>
        <strain evidence="2 3">CCM 4839</strain>
    </source>
</reference>
<evidence type="ECO:0000256" key="1">
    <source>
        <dbReference type="SAM" id="MobiDB-lite"/>
    </source>
</evidence>
<sequence length="89" mass="10329">MALSEAKKKRLKTIRGGKIDPAQNRLDWQGINPVTRRTPTKQEAARKQFHKYKDKWNPGGKNGDSIFYLHDRLRPRSLIHCAINPSHLQ</sequence>
<keyword evidence="3" id="KW-1185">Reference proteome</keyword>
<evidence type="ECO:0008006" key="4">
    <source>
        <dbReference type="Google" id="ProtNLM"/>
    </source>
</evidence>
<dbReference type="RefSeq" id="WP_204818468.1">
    <property type="nucleotide sequence ID" value="NZ_JANHOF010000004.1"/>
</dbReference>
<organism evidence="2 3">
    <name type="scientific">Paenibacillus mendelii</name>
    <dbReference type="NCBI Taxonomy" id="206163"/>
    <lineage>
        <taxon>Bacteria</taxon>
        <taxon>Bacillati</taxon>
        <taxon>Bacillota</taxon>
        <taxon>Bacilli</taxon>
        <taxon>Bacillales</taxon>
        <taxon>Paenibacillaceae</taxon>
        <taxon>Paenibacillus</taxon>
    </lineage>
</organism>
<proteinExistence type="predicted"/>
<gene>
    <name evidence="2" type="ORF">ACFFJ8_05590</name>
</gene>
<name>A0ABV6J4P9_9BACL</name>
<comment type="caution">
    <text evidence="2">The sequence shown here is derived from an EMBL/GenBank/DDBJ whole genome shotgun (WGS) entry which is preliminary data.</text>
</comment>
<dbReference type="EMBL" id="JBHLVF010000010">
    <property type="protein sequence ID" value="MFC0390840.1"/>
    <property type="molecule type" value="Genomic_DNA"/>
</dbReference>
<dbReference type="Proteomes" id="UP001589818">
    <property type="component" value="Unassembled WGS sequence"/>
</dbReference>
<evidence type="ECO:0000313" key="3">
    <source>
        <dbReference type="Proteomes" id="UP001589818"/>
    </source>
</evidence>